<evidence type="ECO:0008006" key="4">
    <source>
        <dbReference type="Google" id="ProtNLM"/>
    </source>
</evidence>
<organism evidence="2 3">
    <name type="scientific">Remersonia thermophila</name>
    <dbReference type="NCBI Taxonomy" id="72144"/>
    <lineage>
        <taxon>Eukaryota</taxon>
        <taxon>Fungi</taxon>
        <taxon>Dikarya</taxon>
        <taxon>Ascomycota</taxon>
        <taxon>Pezizomycotina</taxon>
        <taxon>Sordariomycetes</taxon>
        <taxon>Sordariomycetidae</taxon>
        <taxon>Sordariales</taxon>
        <taxon>Sordariales incertae sedis</taxon>
        <taxon>Remersonia</taxon>
    </lineage>
</organism>
<proteinExistence type="predicted"/>
<feature type="region of interest" description="Disordered" evidence="1">
    <location>
        <begin position="305"/>
        <end position="325"/>
    </location>
</feature>
<sequence>MPPKRRQPRPSPPPEPDPSARDDGPGSDNTPTDDDEPDADASPAVPFYNTTFSAHRVSPLYLGSRGELGGGGELTPSRLHLLAQRLRDRLVGDVVRGVEVGAAAGPLGAGDEGAAAAAGRAGALERVEMRWVSVGEVLGLEGGGEEGDDEAAVRAGWAEKRGLHVEIVYELASCSALLLPLLSLDESEEAGKSGPGGRDRERLWFGVGAQGGAHEGDAMDWERTVDPAHFLRLPLLLLRMPAHAKAVLADFLSTTFDCRVTPMRLGTRSLVHTWEAWIRTAGLRSGRASAKDVVISLGFHVPAADDITTPRPGQDGGRDSAGEPQQPLGIRSIEVIVPAAELERFVAEGKRLPAATRNGQLRNKTAQWGWEDDLAKRRKLAGRLYEEGWEWRARPGAGEDALEQPFTEALGRYLQEHLALNLFHPGVRITKIGCGGFAMSESRLKVFPPARSAAGQGSASSLRDHHGAVLELLAGLTGKAQVQMVSA</sequence>
<accession>A0ABR4DDQ1</accession>
<dbReference type="EMBL" id="JAZGUE010000004">
    <property type="protein sequence ID" value="KAL2267951.1"/>
    <property type="molecule type" value="Genomic_DNA"/>
</dbReference>
<dbReference type="Pfam" id="PF13092">
    <property type="entry name" value="CENP-L"/>
    <property type="match status" value="1"/>
</dbReference>
<protein>
    <recommendedName>
        <fullName evidence="4">Siroheme synthase</fullName>
    </recommendedName>
</protein>
<evidence type="ECO:0000313" key="3">
    <source>
        <dbReference type="Proteomes" id="UP001600064"/>
    </source>
</evidence>
<keyword evidence="3" id="KW-1185">Reference proteome</keyword>
<evidence type="ECO:0000313" key="2">
    <source>
        <dbReference type="EMBL" id="KAL2267951.1"/>
    </source>
</evidence>
<comment type="caution">
    <text evidence="2">The sequence shown here is derived from an EMBL/GenBank/DDBJ whole genome shotgun (WGS) entry which is preliminary data.</text>
</comment>
<feature type="region of interest" description="Disordered" evidence="1">
    <location>
        <begin position="1"/>
        <end position="46"/>
    </location>
</feature>
<name>A0ABR4DDQ1_9PEZI</name>
<reference evidence="2 3" key="1">
    <citation type="journal article" date="2024" name="Commun. Biol.">
        <title>Comparative genomic analysis of thermophilic fungi reveals convergent evolutionary adaptations and gene losses.</title>
        <authorList>
            <person name="Steindorff A.S."/>
            <person name="Aguilar-Pontes M.V."/>
            <person name="Robinson A.J."/>
            <person name="Andreopoulos B."/>
            <person name="LaButti K."/>
            <person name="Kuo A."/>
            <person name="Mondo S."/>
            <person name="Riley R."/>
            <person name="Otillar R."/>
            <person name="Haridas S."/>
            <person name="Lipzen A."/>
            <person name="Grimwood J."/>
            <person name="Schmutz J."/>
            <person name="Clum A."/>
            <person name="Reid I.D."/>
            <person name="Moisan M.C."/>
            <person name="Butler G."/>
            <person name="Nguyen T.T.M."/>
            <person name="Dewar K."/>
            <person name="Conant G."/>
            <person name="Drula E."/>
            <person name="Henrissat B."/>
            <person name="Hansel C."/>
            <person name="Singer S."/>
            <person name="Hutchinson M.I."/>
            <person name="de Vries R.P."/>
            <person name="Natvig D.O."/>
            <person name="Powell A.J."/>
            <person name="Tsang A."/>
            <person name="Grigoriev I.V."/>
        </authorList>
    </citation>
    <scope>NUCLEOTIDE SEQUENCE [LARGE SCALE GENOMIC DNA]</scope>
    <source>
        <strain evidence="2 3">ATCC 22073</strain>
    </source>
</reference>
<dbReference type="Proteomes" id="UP001600064">
    <property type="component" value="Unassembled WGS sequence"/>
</dbReference>
<dbReference type="GeneID" id="98126449"/>
<gene>
    <name evidence="2" type="ORF">VTJ83DRAFT_5228</name>
</gene>
<evidence type="ECO:0000256" key="1">
    <source>
        <dbReference type="SAM" id="MobiDB-lite"/>
    </source>
</evidence>
<dbReference type="InterPro" id="IPR025204">
    <property type="entry name" value="CENP-L"/>
</dbReference>
<dbReference type="RefSeq" id="XP_070866678.1">
    <property type="nucleotide sequence ID" value="XM_071011805.1"/>
</dbReference>